<evidence type="ECO:0000256" key="7">
    <source>
        <dbReference type="SAM" id="MobiDB-lite"/>
    </source>
</evidence>
<keyword evidence="9" id="KW-1185">Reference proteome</keyword>
<dbReference type="KEGG" id="rtn:A6122_1262"/>
<dbReference type="PROSITE" id="PS51257">
    <property type="entry name" value="PROKAR_LIPOPROTEIN"/>
    <property type="match status" value="1"/>
</dbReference>
<evidence type="ECO:0000256" key="6">
    <source>
        <dbReference type="RuleBase" id="RU363076"/>
    </source>
</evidence>
<organism evidence="8 9">
    <name type="scientific">Rathayibacter tritici</name>
    <dbReference type="NCBI Taxonomy" id="33888"/>
    <lineage>
        <taxon>Bacteria</taxon>
        <taxon>Bacillati</taxon>
        <taxon>Actinomycetota</taxon>
        <taxon>Actinomycetes</taxon>
        <taxon>Micrococcales</taxon>
        <taxon>Microbacteriaceae</taxon>
        <taxon>Rathayibacter</taxon>
    </lineage>
</organism>
<evidence type="ECO:0000256" key="1">
    <source>
        <dbReference type="ARBA" id="ARBA00004370"/>
    </source>
</evidence>
<keyword evidence="6" id="KW-1003">Cell membrane</keyword>
<dbReference type="RefSeq" id="WP_068252986.1">
    <property type="nucleotide sequence ID" value="NZ_CP015515.1"/>
</dbReference>
<dbReference type="CDD" id="cd06662">
    <property type="entry name" value="SURF1"/>
    <property type="match status" value="1"/>
</dbReference>
<evidence type="ECO:0000256" key="4">
    <source>
        <dbReference type="ARBA" id="ARBA00022989"/>
    </source>
</evidence>
<dbReference type="InterPro" id="IPR045214">
    <property type="entry name" value="Surf1/Surf4"/>
</dbReference>
<dbReference type="PANTHER" id="PTHR23427">
    <property type="entry name" value="SURFEIT LOCUS PROTEIN"/>
    <property type="match status" value="1"/>
</dbReference>
<evidence type="ECO:0000256" key="3">
    <source>
        <dbReference type="ARBA" id="ARBA00022692"/>
    </source>
</evidence>
<sequence>MSADAPRPSWRFVLSRRWFGYLALAIVFAIACILLSRWQMARLDEAASTNRLVTANWTADPSALDGLLPAGSPWNDALEYRPVEVNGVYETQGQTLVRNRPYNGNPGFEVLTPLRLADGGLFVVDRGWIPVGSTEDSPDTVPAPPEGEVTVVARLKPAEGRIEGRSAPAGQIATIQLDDLAAQLDEPLRTAAYGLLVAEAPAPLDAPPLAAIKPVADEGLHISYAIQWVLFAVMGFGGLLWAIRHEYRIRNADDPEVVAAEERREQRRRRRGRSDSEVEDELLDARQASVIRSR</sequence>
<comment type="subcellular location">
    <subcellularLocation>
        <location evidence="6">Cell membrane</location>
        <topology evidence="6">Multi-pass membrane protein</topology>
    </subcellularLocation>
    <subcellularLocation>
        <location evidence="1">Membrane</location>
    </subcellularLocation>
</comment>
<dbReference type="PROSITE" id="PS50895">
    <property type="entry name" value="SURF1"/>
    <property type="match status" value="1"/>
</dbReference>
<name>A0A160KRW7_9MICO</name>
<proteinExistence type="inferred from homology"/>
<dbReference type="GO" id="GO:0005886">
    <property type="term" value="C:plasma membrane"/>
    <property type="evidence" value="ECO:0007669"/>
    <property type="project" value="UniProtKB-SubCell"/>
</dbReference>
<dbReference type="EMBL" id="CP015515">
    <property type="protein sequence ID" value="AND16406.1"/>
    <property type="molecule type" value="Genomic_DNA"/>
</dbReference>
<evidence type="ECO:0000256" key="5">
    <source>
        <dbReference type="ARBA" id="ARBA00023136"/>
    </source>
</evidence>
<evidence type="ECO:0000313" key="8">
    <source>
        <dbReference type="EMBL" id="AND16406.1"/>
    </source>
</evidence>
<dbReference type="Pfam" id="PF02104">
    <property type="entry name" value="SURF1"/>
    <property type="match status" value="1"/>
</dbReference>
<dbReference type="STRING" id="33888.A6122_1262"/>
<evidence type="ECO:0000256" key="2">
    <source>
        <dbReference type="ARBA" id="ARBA00007165"/>
    </source>
</evidence>
<feature type="region of interest" description="Disordered" evidence="7">
    <location>
        <begin position="257"/>
        <end position="280"/>
    </location>
</feature>
<keyword evidence="3 6" id="KW-0812">Transmembrane</keyword>
<comment type="similarity">
    <text evidence="2 6">Belongs to the SURF1 family.</text>
</comment>
<dbReference type="InterPro" id="IPR002994">
    <property type="entry name" value="Surf1/Shy1"/>
</dbReference>
<dbReference type="Proteomes" id="UP000077071">
    <property type="component" value="Chromosome"/>
</dbReference>
<feature type="transmembrane region" description="Helical" evidence="6">
    <location>
        <begin position="222"/>
        <end position="243"/>
    </location>
</feature>
<protein>
    <recommendedName>
        <fullName evidence="6">SURF1-like protein</fullName>
    </recommendedName>
</protein>
<gene>
    <name evidence="8" type="ORF">A6122_1262</name>
</gene>
<keyword evidence="4 6" id="KW-1133">Transmembrane helix</keyword>
<dbReference type="PANTHER" id="PTHR23427:SF2">
    <property type="entry name" value="SURFEIT LOCUS PROTEIN 1"/>
    <property type="match status" value="1"/>
</dbReference>
<evidence type="ECO:0000313" key="9">
    <source>
        <dbReference type="Proteomes" id="UP000077071"/>
    </source>
</evidence>
<dbReference type="PATRIC" id="fig|33888.3.peg.1386"/>
<keyword evidence="5 6" id="KW-0472">Membrane</keyword>
<dbReference type="AlphaFoldDB" id="A0A160KRW7"/>
<accession>A0A160KRW7</accession>
<feature type="transmembrane region" description="Helical" evidence="6">
    <location>
        <begin position="18"/>
        <end position="36"/>
    </location>
</feature>
<reference evidence="8 9" key="1">
    <citation type="submission" date="2016-05" db="EMBL/GenBank/DDBJ databases">
        <title>Complete genome sequence of Rathayibacter tritici NCPPB 1953.</title>
        <authorList>
            <person name="Park J."/>
            <person name="Lee H.-H."/>
            <person name="Lee S.-W."/>
            <person name="Seo Y.-S."/>
        </authorList>
    </citation>
    <scope>NUCLEOTIDE SEQUENCE [LARGE SCALE GENOMIC DNA]</scope>
    <source>
        <strain evidence="8 9">NCPPB 1953</strain>
    </source>
</reference>